<evidence type="ECO:0000313" key="2">
    <source>
        <dbReference type="Proteomes" id="UP000014570"/>
    </source>
</evidence>
<comment type="caution">
    <text evidence="1">The sequence shown here is derived from an EMBL/GenBank/DDBJ whole genome shotgun (WGS) entry which is preliminary data.</text>
</comment>
<dbReference type="Proteomes" id="UP000014570">
    <property type="component" value="Unassembled WGS sequence"/>
</dbReference>
<evidence type="ECO:0000313" key="1">
    <source>
        <dbReference type="EMBL" id="EPG56665.1"/>
    </source>
</evidence>
<proteinExistence type="predicted"/>
<reference evidence="1 2" key="1">
    <citation type="submission" date="2013-04" db="EMBL/GenBank/DDBJ databases">
        <authorList>
            <person name="Harkins D.M."/>
            <person name="Durkin A.S."/>
            <person name="Brinkac L.M."/>
            <person name="Haft D.H."/>
            <person name="Selengut J.D."/>
            <person name="Sanka R."/>
            <person name="DePew J."/>
            <person name="Purushe J."/>
            <person name="Chanthongthip A."/>
            <person name="Lattana O."/>
            <person name="Phetsouvanh R."/>
            <person name="Newton P.N."/>
            <person name="Vinetz J.M."/>
            <person name="Sutton G.G."/>
            <person name="Nierman W.C."/>
            <person name="Fouts D.E."/>
        </authorList>
    </citation>
    <scope>NUCLEOTIDE SEQUENCE [LARGE SCALE GENOMIC DNA]</scope>
    <source>
        <strain evidence="1 2">UI 09931</strain>
    </source>
</reference>
<sequence length="39" mass="4142">MIRLIVLIVVLLVSIGVDFSYGVNSALINIVSRSIPGSI</sequence>
<protein>
    <submittedName>
        <fullName evidence="1">Uncharacterized protein</fullName>
    </submittedName>
</protein>
<dbReference type="AlphaFoldDB" id="A0AAV3J7W0"/>
<dbReference type="EMBL" id="AHNP02000012">
    <property type="protein sequence ID" value="EPG56665.1"/>
    <property type="molecule type" value="Genomic_DNA"/>
</dbReference>
<name>A0AAV3J7W0_LEPBO</name>
<feature type="non-terminal residue" evidence="1">
    <location>
        <position position="39"/>
    </location>
</feature>
<gene>
    <name evidence="1" type="ORF">LEP1GSC103_4057</name>
</gene>
<accession>A0AAV3J7W0</accession>
<organism evidence="1 2">
    <name type="scientific">Leptospira borgpetersenii serovar Javanica str. UI 09931</name>
    <dbReference type="NCBI Taxonomy" id="1049767"/>
    <lineage>
        <taxon>Bacteria</taxon>
        <taxon>Pseudomonadati</taxon>
        <taxon>Spirochaetota</taxon>
        <taxon>Spirochaetia</taxon>
        <taxon>Leptospirales</taxon>
        <taxon>Leptospiraceae</taxon>
        <taxon>Leptospira</taxon>
    </lineage>
</organism>